<reference evidence="2 3" key="1">
    <citation type="submission" date="2013-03" db="EMBL/GenBank/DDBJ databases">
        <title>The Genome Sequence of Exophiala aquamarina CBS 119918.</title>
        <authorList>
            <consortium name="The Broad Institute Genomics Platform"/>
            <person name="Cuomo C."/>
            <person name="de Hoog S."/>
            <person name="Gorbushina A."/>
            <person name="Walker B."/>
            <person name="Young S.K."/>
            <person name="Zeng Q."/>
            <person name="Gargeya S."/>
            <person name="Fitzgerald M."/>
            <person name="Haas B."/>
            <person name="Abouelleil A."/>
            <person name="Allen A.W."/>
            <person name="Alvarado L."/>
            <person name="Arachchi H.M."/>
            <person name="Berlin A.M."/>
            <person name="Chapman S.B."/>
            <person name="Gainer-Dewar J."/>
            <person name="Goldberg J."/>
            <person name="Griggs A."/>
            <person name="Gujja S."/>
            <person name="Hansen M."/>
            <person name="Howarth C."/>
            <person name="Imamovic A."/>
            <person name="Ireland A."/>
            <person name="Larimer J."/>
            <person name="McCowan C."/>
            <person name="Murphy C."/>
            <person name="Pearson M."/>
            <person name="Poon T.W."/>
            <person name="Priest M."/>
            <person name="Roberts A."/>
            <person name="Saif S."/>
            <person name="Shea T."/>
            <person name="Sisk P."/>
            <person name="Sykes S."/>
            <person name="Wortman J."/>
            <person name="Nusbaum C."/>
            <person name="Birren B."/>
        </authorList>
    </citation>
    <scope>NUCLEOTIDE SEQUENCE [LARGE SCALE GENOMIC DNA]</scope>
    <source>
        <strain evidence="2 3">CBS 119918</strain>
    </source>
</reference>
<dbReference type="GO" id="GO:0016491">
    <property type="term" value="F:oxidoreductase activity"/>
    <property type="evidence" value="ECO:0007669"/>
    <property type="project" value="TreeGrafter"/>
</dbReference>
<comment type="caution">
    <text evidence="2">The sequence shown here is derived from an EMBL/GenBank/DDBJ whole genome shotgun (WGS) entry which is preliminary data.</text>
</comment>
<dbReference type="AlphaFoldDB" id="A0A072PD10"/>
<dbReference type="VEuPathDB" id="FungiDB:A1O9_05640"/>
<keyword evidence="3" id="KW-1185">Reference proteome</keyword>
<dbReference type="GO" id="GO:0005737">
    <property type="term" value="C:cytoplasm"/>
    <property type="evidence" value="ECO:0007669"/>
    <property type="project" value="TreeGrafter"/>
</dbReference>
<dbReference type="PANTHER" id="PTHR43544">
    <property type="entry name" value="SHORT-CHAIN DEHYDROGENASE/REDUCTASE"/>
    <property type="match status" value="1"/>
</dbReference>
<organism evidence="2 3">
    <name type="scientific">Exophiala aquamarina CBS 119918</name>
    <dbReference type="NCBI Taxonomy" id="1182545"/>
    <lineage>
        <taxon>Eukaryota</taxon>
        <taxon>Fungi</taxon>
        <taxon>Dikarya</taxon>
        <taxon>Ascomycota</taxon>
        <taxon>Pezizomycotina</taxon>
        <taxon>Eurotiomycetes</taxon>
        <taxon>Chaetothyriomycetidae</taxon>
        <taxon>Chaetothyriales</taxon>
        <taxon>Herpotrichiellaceae</taxon>
        <taxon>Exophiala</taxon>
    </lineage>
</organism>
<dbReference type="InterPro" id="IPR036291">
    <property type="entry name" value="NAD(P)-bd_dom_sf"/>
</dbReference>
<evidence type="ECO:0000256" key="1">
    <source>
        <dbReference type="ARBA" id="ARBA00006484"/>
    </source>
</evidence>
<dbReference type="OrthoDB" id="4108231at2759"/>
<gene>
    <name evidence="2" type="ORF">A1O9_05640</name>
</gene>
<accession>A0A072PD10</accession>
<dbReference type="PANTHER" id="PTHR43544:SF26">
    <property type="entry name" value="SHORT CHAIN DEHYDROGENASE_REDUCTASE FAMILY OXIDOREDUCTASE (JCVI)"/>
    <property type="match status" value="1"/>
</dbReference>
<dbReference type="InterPro" id="IPR002347">
    <property type="entry name" value="SDR_fam"/>
</dbReference>
<dbReference type="EMBL" id="AMGV01000004">
    <property type="protein sequence ID" value="KEF57721.1"/>
    <property type="molecule type" value="Genomic_DNA"/>
</dbReference>
<sequence>MSNIVLITGASRGLGNGLLKRYLKLPNHTVIAANRNPDHLTSKELLKLPTADSSRLIIIKIDGRIWQDAFTAVETLKTHGIQHLDIVIANAGVAYCYPTVAELREIDFAAHMETNAYGVVSLYQAVRPLLQKSTREPIFVPMGTTASSLTARLPFPNAAYGPSKAAAAWLTIQINDEDKWLHTFALVPGWVHTDMGDCGAAAFNVDAETVKALMIDVDTSCNGIMQVLSTTTKAEHGGKLVVYDGTTLSW</sequence>
<dbReference type="Proteomes" id="UP000027920">
    <property type="component" value="Unassembled WGS sequence"/>
</dbReference>
<evidence type="ECO:0000313" key="3">
    <source>
        <dbReference type="Proteomes" id="UP000027920"/>
    </source>
</evidence>
<dbReference type="PRINTS" id="PR00081">
    <property type="entry name" value="GDHRDH"/>
</dbReference>
<evidence type="ECO:0008006" key="4">
    <source>
        <dbReference type="Google" id="ProtNLM"/>
    </source>
</evidence>
<protein>
    <recommendedName>
        <fullName evidence="4">Aflatoxin biosynthesis ketoreductase nor-1</fullName>
    </recommendedName>
</protein>
<dbReference type="SUPFAM" id="SSF51735">
    <property type="entry name" value="NAD(P)-binding Rossmann-fold domains"/>
    <property type="match status" value="1"/>
</dbReference>
<dbReference type="RefSeq" id="XP_013260311.1">
    <property type="nucleotide sequence ID" value="XM_013404857.1"/>
</dbReference>
<proteinExistence type="inferred from homology"/>
<dbReference type="Pfam" id="PF00106">
    <property type="entry name" value="adh_short"/>
    <property type="match status" value="1"/>
</dbReference>
<evidence type="ECO:0000313" key="2">
    <source>
        <dbReference type="EMBL" id="KEF57721.1"/>
    </source>
</evidence>
<comment type="similarity">
    <text evidence="1">Belongs to the short-chain dehydrogenases/reductases (SDR) family.</text>
</comment>
<name>A0A072PD10_9EURO</name>
<dbReference type="Gene3D" id="3.40.50.720">
    <property type="entry name" value="NAD(P)-binding Rossmann-like Domain"/>
    <property type="match status" value="1"/>
</dbReference>
<dbReference type="HOGENOM" id="CLU_010194_9_1_1"/>
<dbReference type="InterPro" id="IPR051468">
    <property type="entry name" value="Fungal_SecMetab_SDRs"/>
</dbReference>
<dbReference type="GeneID" id="25280564"/>